<dbReference type="SMART" id="SM00797">
    <property type="entry name" value="AHS2"/>
    <property type="match status" value="1"/>
</dbReference>
<dbReference type="InterPro" id="IPR029000">
    <property type="entry name" value="Cyclophilin-like_dom_sf"/>
</dbReference>
<organism evidence="5 6">
    <name type="scientific">Shewanella algidipiscicola</name>
    <dbReference type="NCBI Taxonomy" id="614070"/>
    <lineage>
        <taxon>Bacteria</taxon>
        <taxon>Pseudomonadati</taxon>
        <taxon>Pseudomonadota</taxon>
        <taxon>Gammaproteobacteria</taxon>
        <taxon>Alteromonadales</taxon>
        <taxon>Shewanellaceae</taxon>
        <taxon>Shewanella</taxon>
    </lineage>
</organism>
<dbReference type="PANTHER" id="PTHR43309">
    <property type="entry name" value="5-OXOPROLINASE SUBUNIT C"/>
    <property type="match status" value="1"/>
</dbReference>
<evidence type="ECO:0000256" key="2">
    <source>
        <dbReference type="ARBA" id="ARBA00022801"/>
    </source>
</evidence>
<evidence type="ECO:0000259" key="4">
    <source>
        <dbReference type="SMART" id="SM00797"/>
    </source>
</evidence>
<reference evidence="5 6" key="1">
    <citation type="submission" date="2021-05" db="EMBL/GenBank/DDBJ databases">
        <title>Molecular characterization for Shewanella algae harboring chromosomal blaOXA-55-like strains isolated from clinical and environment sample.</title>
        <authorList>
            <person name="Ohama Y."/>
            <person name="Aoki K."/>
            <person name="Harada S."/>
            <person name="Moriya K."/>
            <person name="Ishii Y."/>
            <person name="Tateda K."/>
        </authorList>
    </citation>
    <scope>NUCLEOTIDE SEQUENCE [LARGE SCALE GENOMIC DNA]</scope>
    <source>
        <strain evidence="5 6">LMG 23746</strain>
    </source>
</reference>
<dbReference type="InterPro" id="IPR003778">
    <property type="entry name" value="CT_A_B"/>
</dbReference>
<proteinExistence type="predicted"/>
<evidence type="ECO:0000313" key="6">
    <source>
        <dbReference type="Proteomes" id="UP000761574"/>
    </source>
</evidence>
<feature type="domain" description="Carboxyltransferase" evidence="4">
    <location>
        <begin position="23"/>
        <end position="299"/>
    </location>
</feature>
<evidence type="ECO:0000256" key="1">
    <source>
        <dbReference type="ARBA" id="ARBA00022741"/>
    </source>
</evidence>
<dbReference type="PANTHER" id="PTHR43309:SF3">
    <property type="entry name" value="5-OXOPROLINASE SUBUNIT C"/>
    <property type="match status" value="1"/>
</dbReference>
<evidence type="ECO:0000256" key="3">
    <source>
        <dbReference type="ARBA" id="ARBA00022840"/>
    </source>
</evidence>
<protein>
    <recommendedName>
        <fullName evidence="4">Carboxyltransferase domain-containing protein</fullName>
    </recommendedName>
</protein>
<keyword evidence="1" id="KW-0547">Nucleotide-binding</keyword>
<evidence type="ECO:0000313" key="5">
    <source>
        <dbReference type="EMBL" id="GIU02005.1"/>
    </source>
</evidence>
<dbReference type="SUPFAM" id="SSF50891">
    <property type="entry name" value="Cyclophilin-like"/>
    <property type="match status" value="1"/>
</dbReference>
<dbReference type="Proteomes" id="UP000761574">
    <property type="component" value="Unassembled WGS sequence"/>
</dbReference>
<keyword evidence="2" id="KW-0378">Hydrolase</keyword>
<dbReference type="NCBIfam" id="TIGR00724">
    <property type="entry name" value="urea_amlyse_rel"/>
    <property type="match status" value="1"/>
</dbReference>
<comment type="caution">
    <text evidence="5">The sequence shown here is derived from an EMBL/GenBank/DDBJ whole genome shotgun (WGS) entry which is preliminary data.</text>
</comment>
<dbReference type="InterPro" id="IPR052708">
    <property type="entry name" value="PxpC"/>
</dbReference>
<dbReference type="Gene3D" id="2.40.100.10">
    <property type="entry name" value="Cyclophilin-like"/>
    <property type="match status" value="1"/>
</dbReference>
<dbReference type="Pfam" id="PF02626">
    <property type="entry name" value="CT_A_B"/>
    <property type="match status" value="1"/>
</dbReference>
<gene>
    <name evidence="5" type="ORF">TUM4630_32150</name>
</gene>
<dbReference type="EMBL" id="BPFB01000053">
    <property type="protein sequence ID" value="GIU02005.1"/>
    <property type="molecule type" value="Genomic_DNA"/>
</dbReference>
<sequence>MIHIEQVNSHITIQDLGRAGVAHLGIPIGGAIDKQALLLANRLMANPDNSAALEFSAGEFSLRFETNTWVALCGGHFDASINNRPLWNGWRGKVNKGETLHVRGPKKGMYGYLAIMGGIACETLLKGKGTDITNQFGGHHGRYLRAGDNLNIEKIECNNFSRPIGAVQRVNDGILRALPGPELPLFSPSSKKAFWHTSWKVSNQSNRMGTRLDGHPLATETDINLRSHGVMPGVVQVPPNGQPIVLMADAQTTGGYPRIACVIAADLWKVAQTRPGQALIFQHITPSQAQSANYEWQQYHYRLARAMDGS</sequence>
<keyword evidence="3" id="KW-0067">ATP-binding</keyword>
<name>A0ABQ4NSL0_9GAMM</name>
<dbReference type="RefSeq" id="WP_119978649.1">
    <property type="nucleotide sequence ID" value="NZ_BPFB01000053.1"/>
</dbReference>
<accession>A0ABQ4NSL0</accession>
<keyword evidence="6" id="KW-1185">Reference proteome</keyword>